<dbReference type="EMBL" id="JAHRHY010000017">
    <property type="protein sequence ID" value="KAG9063263.1"/>
    <property type="molecule type" value="Genomic_DNA"/>
</dbReference>
<protein>
    <submittedName>
        <fullName evidence="1">Uncharacterized protein</fullName>
    </submittedName>
</protein>
<keyword evidence="2" id="KW-1185">Reference proteome</keyword>
<organism evidence="1 2">
    <name type="scientific">Linnemannia hyalina</name>
    <dbReference type="NCBI Taxonomy" id="64524"/>
    <lineage>
        <taxon>Eukaryota</taxon>
        <taxon>Fungi</taxon>
        <taxon>Fungi incertae sedis</taxon>
        <taxon>Mucoromycota</taxon>
        <taxon>Mortierellomycotina</taxon>
        <taxon>Mortierellomycetes</taxon>
        <taxon>Mortierellales</taxon>
        <taxon>Mortierellaceae</taxon>
        <taxon>Linnemannia</taxon>
    </lineage>
</organism>
<gene>
    <name evidence="1" type="ORF">KI688_004867</name>
</gene>
<name>A0A9P8BPK7_9FUNG</name>
<dbReference type="OrthoDB" id="2426591at2759"/>
<accession>A0A9P8BPK7</accession>
<dbReference type="AlphaFoldDB" id="A0A9P8BPK7"/>
<evidence type="ECO:0000313" key="1">
    <source>
        <dbReference type="EMBL" id="KAG9063263.1"/>
    </source>
</evidence>
<sequence>MTSRIPAMPGAMYEANDHFERAEFQRLDDDHMPALMHELTMEHELTTEDEPKSLFMDASSCADLLVAVAHAVNAEVPRTTSTTMSSRSHPKLRQIMPAVAVHGPWYQFLAMRISDGITGDHCSHVVMACKSALNGNTLGRYINTVLIQAAAQLGGETGNHAGGWGAARVLATVTLLWDELWAALAAEGESSVPMANCAAYALASDYAENVHCTVEEDGEMRFIMYEDSTVLHDVTIRMEFFRQGGQPQWSMAIINMWRDYTMRRWKVDKDMCFDRYVRAYLKDDSGINMSKSSCNLAGVGWEDVRNWNNKNKGARAGTAQILTKRQM</sequence>
<comment type="caution">
    <text evidence="1">The sequence shown here is derived from an EMBL/GenBank/DDBJ whole genome shotgun (WGS) entry which is preliminary data.</text>
</comment>
<dbReference type="Proteomes" id="UP000707451">
    <property type="component" value="Unassembled WGS sequence"/>
</dbReference>
<evidence type="ECO:0000313" key="2">
    <source>
        <dbReference type="Proteomes" id="UP000707451"/>
    </source>
</evidence>
<reference evidence="1" key="1">
    <citation type="submission" date="2021-06" db="EMBL/GenBank/DDBJ databases">
        <title>Genome Sequence of Mortierella hyaline Strain SCG-10, a Cold-Adapted, Nitrate-Reducing Fungus Isolated from Soil in Minnesota, USA.</title>
        <authorList>
            <person name="Aldossari N."/>
        </authorList>
    </citation>
    <scope>NUCLEOTIDE SEQUENCE</scope>
    <source>
        <strain evidence="1">SCG-10</strain>
    </source>
</reference>
<proteinExistence type="predicted"/>